<evidence type="ECO:0000313" key="2">
    <source>
        <dbReference type="Proteomes" id="UP001281147"/>
    </source>
</evidence>
<protein>
    <submittedName>
        <fullName evidence="1">Uncharacterized protein</fullName>
    </submittedName>
</protein>
<dbReference type="Proteomes" id="UP001281147">
    <property type="component" value="Unassembled WGS sequence"/>
</dbReference>
<proteinExistence type="predicted"/>
<dbReference type="EMBL" id="JAUTXU010000213">
    <property type="protein sequence ID" value="KAK3698225.1"/>
    <property type="molecule type" value="Genomic_DNA"/>
</dbReference>
<name>A0ACC3MMP8_9PEZI</name>
<reference evidence="1" key="1">
    <citation type="submission" date="2023-07" db="EMBL/GenBank/DDBJ databases">
        <title>Black Yeasts Isolated from many extreme environments.</title>
        <authorList>
            <person name="Coleine C."/>
            <person name="Stajich J.E."/>
            <person name="Selbmann L."/>
        </authorList>
    </citation>
    <scope>NUCLEOTIDE SEQUENCE</scope>
    <source>
        <strain evidence="1">CCFEE 5714</strain>
    </source>
</reference>
<organism evidence="1 2">
    <name type="scientific">Vermiconidia calcicola</name>
    <dbReference type="NCBI Taxonomy" id="1690605"/>
    <lineage>
        <taxon>Eukaryota</taxon>
        <taxon>Fungi</taxon>
        <taxon>Dikarya</taxon>
        <taxon>Ascomycota</taxon>
        <taxon>Pezizomycotina</taxon>
        <taxon>Dothideomycetes</taxon>
        <taxon>Dothideomycetidae</taxon>
        <taxon>Mycosphaerellales</taxon>
        <taxon>Extremaceae</taxon>
        <taxon>Vermiconidia</taxon>
    </lineage>
</organism>
<keyword evidence="2" id="KW-1185">Reference proteome</keyword>
<evidence type="ECO:0000313" key="1">
    <source>
        <dbReference type="EMBL" id="KAK3698225.1"/>
    </source>
</evidence>
<sequence>MSSGMMETEAGGEQTQYEAEATDVKESGKSTGQLGDPADKTTEDPANTSERAEENAAKGEKNVENIRYGQTISEGGMGGMTQGMEGKTEQEGKENIDKAAVGQREVGGYGGDKDMDRTVGA</sequence>
<accession>A0ACC3MMP8</accession>
<gene>
    <name evidence="1" type="ORF">LTR37_017050</name>
</gene>
<comment type="caution">
    <text evidence="1">The sequence shown here is derived from an EMBL/GenBank/DDBJ whole genome shotgun (WGS) entry which is preliminary data.</text>
</comment>